<evidence type="ECO:0000256" key="2">
    <source>
        <dbReference type="ARBA" id="ARBA00022917"/>
    </source>
</evidence>
<dbReference type="InterPro" id="IPR050802">
    <property type="entry name" value="EF-GSTs"/>
</dbReference>
<dbReference type="SUPFAM" id="SSF47616">
    <property type="entry name" value="GST C-terminal domain-like"/>
    <property type="match status" value="1"/>
</dbReference>
<dbReference type="OMA" id="TQYFSWT"/>
<dbReference type="SFLD" id="SFLDS00019">
    <property type="entry name" value="Glutathione_Transferase_(cytos"/>
    <property type="match status" value="1"/>
</dbReference>
<dbReference type="FunFam" id="3.30.70.1010:FF:000001">
    <property type="entry name" value="Elongation factor 1-gamma 1"/>
    <property type="match status" value="1"/>
</dbReference>
<dbReference type="SUPFAM" id="SSF52833">
    <property type="entry name" value="Thioredoxin-like"/>
    <property type="match status" value="1"/>
</dbReference>
<sequence>MRMQTLYTYPNNSRAFKALVAAQYGGVEVETDEFLALNPLGKVPTLKTPEGGIFESSAIAAYVARAGSAAEQLLGATVYESSLIDSWIQYAANEIDMPRAAWLYPLLGYLPYSKAGTKQAKGDIKKVLGVLNAHLESRTYLVGNAVSLADIIVACTLLDLYKMVLEPQFRAPFEHTNRWFTAVVTQPEFVAAAGETTLCEKMAQYDANKMKKAKEASKAAAKGKQEDAFASLPPSSFDLAAFKREYSNKDARADAIPYLWSNFDNDGYSFWFCEYKYNSDLTLAFKASNIVGRFMQRLPNLHDHGFASMLITGSDGNLEISGVWLVRGKELPQHMLDNGDFNHYTFTPLDVSNDEHKTKIEDYLAWDGASFEAKGDVVEGKVYK</sequence>
<comment type="similarity">
    <text evidence="4">Belongs to the GST superfamily.</text>
</comment>
<dbReference type="eggNOG" id="KOG1627">
    <property type="taxonomic scope" value="Eukaryota"/>
</dbReference>
<protein>
    <submittedName>
        <fullName evidence="8">Glutathione S-transferase domain-containing protein</fullName>
    </submittedName>
</protein>
<dbReference type="Pfam" id="PF00043">
    <property type="entry name" value="GST_C"/>
    <property type="match status" value="1"/>
</dbReference>
<evidence type="ECO:0000313" key="8">
    <source>
        <dbReference type="EMBL" id="KNC50796.1"/>
    </source>
</evidence>
<dbReference type="Gene3D" id="3.40.30.10">
    <property type="entry name" value="Glutaredoxin"/>
    <property type="match status" value="1"/>
</dbReference>
<dbReference type="Pfam" id="PF02798">
    <property type="entry name" value="GST_N"/>
    <property type="match status" value="1"/>
</dbReference>
<dbReference type="PANTHER" id="PTHR43986">
    <property type="entry name" value="ELONGATION FACTOR 1-GAMMA"/>
    <property type="match status" value="1"/>
</dbReference>
<dbReference type="InterPro" id="IPR036249">
    <property type="entry name" value="Thioredoxin-like_sf"/>
</dbReference>
<dbReference type="SUPFAM" id="SSF89942">
    <property type="entry name" value="eEF1-gamma domain"/>
    <property type="match status" value="1"/>
</dbReference>
<evidence type="ECO:0000259" key="6">
    <source>
        <dbReference type="PROSITE" id="PS50404"/>
    </source>
</evidence>
<dbReference type="Proteomes" id="UP000054408">
    <property type="component" value="Unassembled WGS sequence"/>
</dbReference>
<feature type="domain" description="GST N-terminal" evidence="6">
    <location>
        <begin position="2"/>
        <end position="71"/>
    </location>
</feature>
<dbReference type="GO" id="GO:0005634">
    <property type="term" value="C:nucleus"/>
    <property type="evidence" value="ECO:0007669"/>
    <property type="project" value="TreeGrafter"/>
</dbReference>
<dbReference type="Gene3D" id="3.30.70.1010">
    <property type="entry name" value="Translation elongation factor EF1B, gamma chain, conserved domain"/>
    <property type="match status" value="1"/>
</dbReference>
<gene>
    <name evidence="8" type="ORF">AMSG_06696</name>
</gene>
<dbReference type="CDD" id="cd03044">
    <property type="entry name" value="GST_N_EF1Bgamma"/>
    <property type="match status" value="1"/>
</dbReference>
<dbReference type="InterPro" id="IPR004045">
    <property type="entry name" value="Glutathione_S-Trfase_N"/>
</dbReference>
<dbReference type="EMBL" id="GL349462">
    <property type="protein sequence ID" value="KNC50796.1"/>
    <property type="molecule type" value="Genomic_DNA"/>
</dbReference>
<dbReference type="InterPro" id="IPR004046">
    <property type="entry name" value="GST_C"/>
</dbReference>
<dbReference type="PANTHER" id="PTHR43986:SF1">
    <property type="entry name" value="ELONGATION FACTOR 1-GAMMA"/>
    <property type="match status" value="1"/>
</dbReference>
<dbReference type="PROSITE" id="PS50404">
    <property type="entry name" value="GST_NTER"/>
    <property type="match status" value="1"/>
</dbReference>
<dbReference type="Pfam" id="PF00647">
    <property type="entry name" value="EF1G"/>
    <property type="match status" value="1"/>
</dbReference>
<dbReference type="SFLD" id="SFLDG00358">
    <property type="entry name" value="Main_(cytGST)"/>
    <property type="match status" value="1"/>
</dbReference>
<evidence type="ECO:0000313" key="9">
    <source>
        <dbReference type="Proteomes" id="UP000054408"/>
    </source>
</evidence>
<dbReference type="InterPro" id="IPR040079">
    <property type="entry name" value="Glutathione_S-Trfase"/>
</dbReference>
<keyword evidence="2 3" id="KW-0648">Protein biosynthesis</keyword>
<dbReference type="GO" id="GO:0003746">
    <property type="term" value="F:translation elongation factor activity"/>
    <property type="evidence" value="ECO:0007669"/>
    <property type="project" value="UniProtKB-UniRule"/>
</dbReference>
<dbReference type="eggNOG" id="KOG0867">
    <property type="taxonomic scope" value="Eukaryota"/>
</dbReference>
<evidence type="ECO:0000259" key="5">
    <source>
        <dbReference type="PROSITE" id="PS50040"/>
    </source>
</evidence>
<dbReference type="GO" id="GO:0005737">
    <property type="term" value="C:cytoplasm"/>
    <property type="evidence" value="ECO:0007669"/>
    <property type="project" value="TreeGrafter"/>
</dbReference>
<dbReference type="RefSeq" id="XP_013756753.1">
    <property type="nucleotide sequence ID" value="XM_013901299.1"/>
</dbReference>
<dbReference type="AlphaFoldDB" id="A0A0L0DF78"/>
<dbReference type="Gene3D" id="1.20.1050.10">
    <property type="match status" value="1"/>
</dbReference>
<dbReference type="InterPro" id="IPR036433">
    <property type="entry name" value="EF1B_G_C_sf"/>
</dbReference>
<keyword evidence="8" id="KW-0808">Transferase</keyword>
<dbReference type="InterPro" id="IPR036282">
    <property type="entry name" value="Glutathione-S-Trfase_C_sf"/>
</dbReference>
<dbReference type="PROSITE" id="PS50040">
    <property type="entry name" value="EF1G_C"/>
    <property type="match status" value="1"/>
</dbReference>
<dbReference type="InterPro" id="IPR010987">
    <property type="entry name" value="Glutathione-S-Trfase_C-like"/>
</dbReference>
<keyword evidence="1 3" id="KW-0251">Elongation factor</keyword>
<evidence type="ECO:0000256" key="4">
    <source>
        <dbReference type="RuleBase" id="RU003494"/>
    </source>
</evidence>
<feature type="domain" description="EF-1-gamma C-terminal" evidence="5">
    <location>
        <begin position="225"/>
        <end position="384"/>
    </location>
</feature>
<name>A0A0L0DF78_THETB</name>
<accession>A0A0L0DF78</accession>
<evidence type="ECO:0000259" key="7">
    <source>
        <dbReference type="PROSITE" id="PS50405"/>
    </source>
</evidence>
<dbReference type="STRING" id="461836.A0A0L0DF78"/>
<dbReference type="CDD" id="cd03181">
    <property type="entry name" value="GST_C_EF1Bgamma_like"/>
    <property type="match status" value="1"/>
</dbReference>
<dbReference type="PROSITE" id="PS50405">
    <property type="entry name" value="GST_CTER"/>
    <property type="match status" value="1"/>
</dbReference>
<dbReference type="GO" id="GO:0016740">
    <property type="term" value="F:transferase activity"/>
    <property type="evidence" value="ECO:0007669"/>
    <property type="project" value="UniProtKB-KW"/>
</dbReference>
<evidence type="ECO:0000256" key="3">
    <source>
        <dbReference type="PROSITE-ProRule" id="PRU00519"/>
    </source>
</evidence>
<organism evidence="8 9">
    <name type="scientific">Thecamonas trahens ATCC 50062</name>
    <dbReference type="NCBI Taxonomy" id="461836"/>
    <lineage>
        <taxon>Eukaryota</taxon>
        <taxon>Apusozoa</taxon>
        <taxon>Apusomonadida</taxon>
        <taxon>Apusomonadidae</taxon>
        <taxon>Thecamonas</taxon>
    </lineage>
</organism>
<keyword evidence="9" id="KW-1185">Reference proteome</keyword>
<dbReference type="GeneID" id="25565789"/>
<dbReference type="SMART" id="SM01183">
    <property type="entry name" value="EF1G"/>
    <property type="match status" value="1"/>
</dbReference>
<dbReference type="FunFam" id="1.20.1050.10:FF:000006">
    <property type="entry name" value="Elongation factor 1 gamma"/>
    <property type="match status" value="1"/>
</dbReference>
<reference evidence="8 9" key="1">
    <citation type="submission" date="2010-05" db="EMBL/GenBank/DDBJ databases">
        <title>The Genome Sequence of Thecamonas trahens ATCC 50062.</title>
        <authorList>
            <consortium name="The Broad Institute Genome Sequencing Platform"/>
            <person name="Russ C."/>
            <person name="Cuomo C."/>
            <person name="Shea T."/>
            <person name="Young S.K."/>
            <person name="Zeng Q."/>
            <person name="Koehrsen M."/>
            <person name="Haas B."/>
            <person name="Borodovsky M."/>
            <person name="Guigo R."/>
            <person name="Alvarado L."/>
            <person name="Berlin A."/>
            <person name="Bochicchio J."/>
            <person name="Borenstein D."/>
            <person name="Chapman S."/>
            <person name="Chen Z."/>
            <person name="Freedman E."/>
            <person name="Gellesch M."/>
            <person name="Goldberg J."/>
            <person name="Griggs A."/>
            <person name="Gujja S."/>
            <person name="Heilman E."/>
            <person name="Heiman D."/>
            <person name="Hepburn T."/>
            <person name="Howarth C."/>
            <person name="Jen D."/>
            <person name="Larson L."/>
            <person name="Mehta T."/>
            <person name="Park D."/>
            <person name="Pearson M."/>
            <person name="Roberts A."/>
            <person name="Saif S."/>
            <person name="Shenoy N."/>
            <person name="Sisk P."/>
            <person name="Stolte C."/>
            <person name="Sykes S."/>
            <person name="Thomson T."/>
            <person name="Walk T."/>
            <person name="White J."/>
            <person name="Yandava C."/>
            <person name="Burger G."/>
            <person name="Gray M.W."/>
            <person name="Holland P.W.H."/>
            <person name="King N."/>
            <person name="Lang F.B.F."/>
            <person name="Roger A.J."/>
            <person name="Ruiz-Trillo I."/>
            <person name="Lander E."/>
            <person name="Nusbaum C."/>
        </authorList>
    </citation>
    <scope>NUCLEOTIDE SEQUENCE [LARGE SCALE GENOMIC DNA]</scope>
    <source>
        <strain evidence="8 9">ATCC 50062</strain>
    </source>
</reference>
<evidence type="ECO:0000256" key="1">
    <source>
        <dbReference type="ARBA" id="ARBA00022768"/>
    </source>
</evidence>
<proteinExistence type="inferred from homology"/>
<dbReference type="InterPro" id="IPR001662">
    <property type="entry name" value="EF1B_G_C"/>
</dbReference>
<dbReference type="OrthoDB" id="249703at2759"/>
<feature type="domain" description="GST C-terminal" evidence="7">
    <location>
        <begin position="77"/>
        <end position="205"/>
    </location>
</feature>